<reference evidence="1 2" key="2">
    <citation type="submission" date="2018-12" db="EMBL/GenBank/DDBJ databases">
        <title>Simiduia agarivorans gen. nov., sp. nov., a marine, agarolytic bacterium isolated from shallow coastal water from Keelung, Taiwan.</title>
        <authorList>
            <person name="Shieh W.Y."/>
        </authorList>
    </citation>
    <scope>NUCLEOTIDE SEQUENCE [LARGE SCALE GENOMIC DNA]</scope>
    <source>
        <strain evidence="1 2">GTF-13</strain>
    </source>
</reference>
<gene>
    <name evidence="1" type="ORF">D0544_05770</name>
</gene>
<accession>A0A3P3VPC0</accession>
<organism evidence="1 2">
    <name type="scientific">Aestuariirhabdus litorea</name>
    <dbReference type="NCBI Taxonomy" id="2528527"/>
    <lineage>
        <taxon>Bacteria</taxon>
        <taxon>Pseudomonadati</taxon>
        <taxon>Pseudomonadota</taxon>
        <taxon>Gammaproteobacteria</taxon>
        <taxon>Oceanospirillales</taxon>
        <taxon>Aestuariirhabdaceae</taxon>
        <taxon>Aestuariirhabdus</taxon>
    </lineage>
</organism>
<dbReference type="Proteomes" id="UP000280792">
    <property type="component" value="Unassembled WGS sequence"/>
</dbReference>
<protein>
    <recommendedName>
        <fullName evidence="3">Polynucleotide kinase</fullName>
    </recommendedName>
</protein>
<dbReference type="InterPro" id="IPR023214">
    <property type="entry name" value="HAD_sf"/>
</dbReference>
<name>A0A3P3VPC0_9GAMM</name>
<keyword evidence="2" id="KW-1185">Reference proteome</keyword>
<evidence type="ECO:0000313" key="1">
    <source>
        <dbReference type="EMBL" id="RRJ84611.1"/>
    </source>
</evidence>
<dbReference type="EMBL" id="QWEZ01000001">
    <property type="protein sequence ID" value="RRJ84611.1"/>
    <property type="molecule type" value="Genomic_DNA"/>
</dbReference>
<proteinExistence type="predicted"/>
<dbReference type="RefSeq" id="WP_125015042.1">
    <property type="nucleotide sequence ID" value="NZ_QWEZ01000001.1"/>
</dbReference>
<evidence type="ECO:0008006" key="3">
    <source>
        <dbReference type="Google" id="ProtNLM"/>
    </source>
</evidence>
<sequence>MEGWIGVDLDGTLAHYDRWRGPDHIGKPVEPMMARVREWLRQGEDVRIFTARASVPEYIPPVKQWLLEQGLGDLIVTNQKDFGMVQLWDDRCVQVKRNRGEPMVKRGLLGLR</sequence>
<dbReference type="SUPFAM" id="SSF56784">
    <property type="entry name" value="HAD-like"/>
    <property type="match status" value="1"/>
</dbReference>
<reference evidence="1 2" key="1">
    <citation type="submission" date="2018-08" db="EMBL/GenBank/DDBJ databases">
        <authorList>
            <person name="Khan S.A."/>
        </authorList>
    </citation>
    <scope>NUCLEOTIDE SEQUENCE [LARGE SCALE GENOMIC DNA]</scope>
    <source>
        <strain evidence="1 2">GTF-13</strain>
    </source>
</reference>
<dbReference type="Gene3D" id="3.40.50.1000">
    <property type="entry name" value="HAD superfamily/HAD-like"/>
    <property type="match status" value="1"/>
</dbReference>
<dbReference type="InterPro" id="IPR036412">
    <property type="entry name" value="HAD-like_sf"/>
</dbReference>
<comment type="caution">
    <text evidence="1">The sequence shown here is derived from an EMBL/GenBank/DDBJ whole genome shotgun (WGS) entry which is preliminary data.</text>
</comment>
<evidence type="ECO:0000313" key="2">
    <source>
        <dbReference type="Proteomes" id="UP000280792"/>
    </source>
</evidence>
<dbReference type="AlphaFoldDB" id="A0A3P3VPC0"/>